<dbReference type="SUPFAM" id="SSF160935">
    <property type="entry name" value="VPA0735-like"/>
    <property type="match status" value="1"/>
</dbReference>
<dbReference type="EMBL" id="RSCJ01000017">
    <property type="protein sequence ID" value="RUR77446.1"/>
    <property type="molecule type" value="Genomic_DNA"/>
</dbReference>
<proteinExistence type="predicted"/>
<dbReference type="PANTHER" id="PTHR36509:SF2">
    <property type="entry name" value="BLL3101 PROTEIN"/>
    <property type="match status" value="1"/>
</dbReference>
<dbReference type="InterPro" id="IPR010679">
    <property type="entry name" value="DUF1254"/>
</dbReference>
<feature type="domain" description="DUF1254" evidence="2">
    <location>
        <begin position="80"/>
        <end position="211"/>
    </location>
</feature>
<dbReference type="InterPro" id="IPR037050">
    <property type="entry name" value="DUF1254_sf"/>
</dbReference>
<sequence>METASWISSRRHDRFQSEFGQLYKGIYNMSTQPKIPITPDEARAIAKEAYIYGFPIVDNMRIQYGYFVDQGNPEYKGPYNQIFNIPRVYTPEDKVVQTPNSDTPYSWIGLDLRAEPIVFTVPPIEKERYWSLQLIDLYTHNFDYLGSRTTGNDGGNFAVAGPNWQGETPARIKKVIRCETQIAMGLFRTQLYNPSDLENVKQIQQRYRVQPLSAFLGQPAPDPAPSVDFPKPLTPEAQRTSIEFFDLLNFYLQFCPTHPSEVELMERFTKINIGARKDFAATLSPEMKKAVEDGIADAWKEFNENKKANVDTGKLTAADGFGTREFLHNNYLFRMTSAALGIYGNSKEEALYPAYYTDSEGQKLNGANRYIVRFEPGQLPPANAFWSITMYELPASLLVANPIDRYLINSPMLPHLKRDDDQGITLYVQNESPGQDKESNWLPAPTGPFWVTVRLYWPKEEALNGTWKLPPMQRVKEE</sequence>
<name>A0A3S0ZJK1_CHLFR</name>
<gene>
    <name evidence="3" type="ORF">PCC6912_38370</name>
</gene>
<reference evidence="3 4" key="1">
    <citation type="journal article" date="2019" name="Genome Biol. Evol.">
        <title>Day and night: Metabolic profiles and evolutionary relationships of six axenic non-marine cyanobacteria.</title>
        <authorList>
            <person name="Will S.E."/>
            <person name="Henke P."/>
            <person name="Boedeker C."/>
            <person name="Huang S."/>
            <person name="Brinkmann H."/>
            <person name="Rohde M."/>
            <person name="Jarek M."/>
            <person name="Friedl T."/>
            <person name="Seufert S."/>
            <person name="Schumacher M."/>
            <person name="Overmann J."/>
            <person name="Neumann-Schaal M."/>
            <person name="Petersen J."/>
        </authorList>
    </citation>
    <scope>NUCLEOTIDE SEQUENCE [LARGE SCALE GENOMIC DNA]</scope>
    <source>
        <strain evidence="3 4">PCC 6912</strain>
    </source>
</reference>
<dbReference type="STRING" id="211165.GCA_000317285_02835"/>
<evidence type="ECO:0000313" key="3">
    <source>
        <dbReference type="EMBL" id="RUR77446.1"/>
    </source>
</evidence>
<evidence type="ECO:0000313" key="4">
    <source>
        <dbReference type="Proteomes" id="UP000268857"/>
    </source>
</evidence>
<accession>A0A3S0ZJK1</accession>
<dbReference type="Gene3D" id="2.60.40.1610">
    <property type="entry name" value="Domain of unknown function DUF1254"/>
    <property type="match status" value="1"/>
</dbReference>
<comment type="caution">
    <text evidence="3">The sequence shown here is derived from an EMBL/GenBank/DDBJ whole genome shotgun (WGS) entry which is preliminary data.</text>
</comment>
<dbReference type="InterPro" id="IPR010621">
    <property type="entry name" value="DUF1214"/>
</dbReference>
<dbReference type="AlphaFoldDB" id="A0A3S0ZJK1"/>
<feature type="domain" description="DUF1214" evidence="1">
    <location>
        <begin position="349"/>
        <end position="460"/>
    </location>
</feature>
<dbReference type="OrthoDB" id="40820at2"/>
<evidence type="ECO:0000259" key="1">
    <source>
        <dbReference type="Pfam" id="PF06742"/>
    </source>
</evidence>
<dbReference type="Gene3D" id="2.60.120.600">
    <property type="entry name" value="Domain of unknown function DUF1214, C-terminal domain"/>
    <property type="match status" value="1"/>
</dbReference>
<keyword evidence="4" id="KW-1185">Reference proteome</keyword>
<dbReference type="PANTHER" id="PTHR36509">
    <property type="entry name" value="BLL3101 PROTEIN"/>
    <property type="match status" value="1"/>
</dbReference>
<dbReference type="InterPro" id="IPR037049">
    <property type="entry name" value="DUF1214_C_sf"/>
</dbReference>
<evidence type="ECO:0008006" key="5">
    <source>
        <dbReference type="Google" id="ProtNLM"/>
    </source>
</evidence>
<dbReference type="Pfam" id="PF06742">
    <property type="entry name" value="DUF1214"/>
    <property type="match status" value="1"/>
</dbReference>
<dbReference type="Proteomes" id="UP000268857">
    <property type="component" value="Unassembled WGS sequence"/>
</dbReference>
<protein>
    <recommendedName>
        <fullName evidence="5">Cell envelope protein</fullName>
    </recommendedName>
</protein>
<evidence type="ECO:0000259" key="2">
    <source>
        <dbReference type="Pfam" id="PF06863"/>
    </source>
</evidence>
<organism evidence="3 4">
    <name type="scientific">Chlorogloeopsis fritschii PCC 6912</name>
    <dbReference type="NCBI Taxonomy" id="211165"/>
    <lineage>
        <taxon>Bacteria</taxon>
        <taxon>Bacillati</taxon>
        <taxon>Cyanobacteriota</taxon>
        <taxon>Cyanophyceae</taxon>
        <taxon>Nostocales</taxon>
        <taxon>Chlorogloeopsidaceae</taxon>
        <taxon>Chlorogloeopsis</taxon>
    </lineage>
</organism>
<dbReference type="Pfam" id="PF06863">
    <property type="entry name" value="DUF1254"/>
    <property type="match status" value="1"/>
</dbReference>